<proteinExistence type="predicted"/>
<keyword evidence="2" id="KW-1185">Reference proteome</keyword>
<comment type="caution">
    <text evidence="1">The sequence shown here is derived from an EMBL/GenBank/DDBJ whole genome shotgun (WGS) entry which is preliminary data.</text>
</comment>
<protein>
    <submittedName>
        <fullName evidence="1">Uncharacterized protein</fullName>
    </submittedName>
</protein>
<organism evidence="1 2">
    <name type="scientific">Enteractinococcus helveticum</name>
    <dbReference type="NCBI Taxonomy" id="1837282"/>
    <lineage>
        <taxon>Bacteria</taxon>
        <taxon>Bacillati</taxon>
        <taxon>Actinomycetota</taxon>
        <taxon>Actinomycetes</taxon>
        <taxon>Micrococcales</taxon>
        <taxon>Micrococcaceae</taxon>
    </lineage>
</organism>
<evidence type="ECO:0000313" key="1">
    <source>
        <dbReference type="EMBL" id="OAV62808.1"/>
    </source>
</evidence>
<accession>A0A1B7M2H8</accession>
<name>A0A1B7M2H8_9MICC</name>
<dbReference type="EMBL" id="LXEY01000008">
    <property type="protein sequence ID" value="OAV62808.1"/>
    <property type="molecule type" value="Genomic_DNA"/>
</dbReference>
<dbReference type="AlphaFoldDB" id="A0A1B7M2H8"/>
<sequence>MRRVEQLHSGTLIATQGAIATISDKQVTDRGGAILAQAEDDDNEHLTIFHTASLALLPNVEHHHWVMCWNTGWIFFADPEAGYYKEVTTHTIRQPQSFDAWTEMALGYANTPSNRLDHGHAWTPVTNRTQVKAGDMLVRHLQLPTGTTVEIKGAVAELTGNSGTDQEHYIATTADDAVLLDETDYLAGGQADPVVDIWQVPQPDSVTR</sequence>
<dbReference type="STRING" id="1837282.A6F49_04695"/>
<dbReference type="Proteomes" id="UP000078292">
    <property type="component" value="Unassembled WGS sequence"/>
</dbReference>
<gene>
    <name evidence="1" type="ORF">A6F49_04695</name>
</gene>
<reference evidence="1 2" key="1">
    <citation type="submission" date="2016-04" db="EMBL/GenBank/DDBJ databases">
        <title>First whole genome shotgun sequence of the bacterium Enteractinococcus sp. strain UASWS1574.</title>
        <authorList>
            <person name="Crovadore J."/>
            <person name="Chablais R."/>
            <person name="Lefort F."/>
        </authorList>
    </citation>
    <scope>NUCLEOTIDE SEQUENCE [LARGE SCALE GENOMIC DNA]</scope>
    <source>
        <strain evidence="1 2">UASWS1574</strain>
    </source>
</reference>
<evidence type="ECO:0000313" key="2">
    <source>
        <dbReference type="Proteomes" id="UP000078292"/>
    </source>
</evidence>